<reference evidence="4 5" key="1">
    <citation type="journal article" date="2009" name="PLoS ONE">
        <title>The complete genome of Teredinibacter turnerae T7901: an intracellular endosymbiont of marine wood-boring bivalves (shipworms).</title>
        <authorList>
            <person name="Yang J.C."/>
            <person name="Madupu R."/>
            <person name="Durkin A.S."/>
            <person name="Ekborg N.A."/>
            <person name="Pedamallu C.S."/>
            <person name="Hostetler J.B."/>
            <person name="Radune D."/>
            <person name="Toms B.S."/>
            <person name="Henrissat B."/>
            <person name="Coutinho P.M."/>
            <person name="Schwarz S."/>
            <person name="Field L."/>
            <person name="Trindade-Silva A.E."/>
            <person name="Soares C.A.G."/>
            <person name="Elshahawi S."/>
            <person name="Hanora A."/>
            <person name="Schmidt E.W."/>
            <person name="Haygood M.G."/>
            <person name="Posfai J."/>
            <person name="Benner J."/>
            <person name="Madinger C."/>
            <person name="Nove J."/>
            <person name="Anton B."/>
            <person name="Chaudhary K."/>
            <person name="Foster J."/>
            <person name="Holman A."/>
            <person name="Kumar S."/>
            <person name="Lessard P.A."/>
            <person name="Luyten Y.A."/>
            <person name="Slatko B."/>
            <person name="Wood N."/>
            <person name="Wu B."/>
            <person name="Teplitski M."/>
            <person name="Mougous J.D."/>
            <person name="Ward N."/>
            <person name="Eisen J.A."/>
            <person name="Badger J.H."/>
            <person name="Distel D.L."/>
        </authorList>
    </citation>
    <scope>NUCLEOTIDE SEQUENCE [LARGE SCALE GENOMIC DNA]</scope>
    <source>
        <strain evidence="5">ATCC 39867 / T7901</strain>
    </source>
</reference>
<keyword evidence="1 2" id="KW-0597">Phosphoprotein</keyword>
<keyword evidence="4" id="KW-0808">Transferase</keyword>
<keyword evidence="4" id="KW-0418">Kinase</keyword>
<dbReference type="InterPro" id="IPR011006">
    <property type="entry name" value="CheY-like_superfamily"/>
</dbReference>
<dbReference type="AlphaFoldDB" id="C5BK05"/>
<evidence type="ECO:0000259" key="3">
    <source>
        <dbReference type="PROSITE" id="PS50110"/>
    </source>
</evidence>
<dbReference type="RefSeq" id="WP_015817870.1">
    <property type="nucleotide sequence ID" value="NC_012997.1"/>
</dbReference>
<dbReference type="OrthoDB" id="9793549at2"/>
<dbReference type="Gene3D" id="3.40.50.2300">
    <property type="match status" value="1"/>
</dbReference>
<sequence>MFAAPKAILVIEDNPDNQQLVTWILEDEGYQVACADTAEDGLALLEDTRFDLILMDISLPGMDGKEATQQIRNTPHLKDIPILALTAHAVQGEREAIVASGVDGLMTKPLDEEELLKTLFSLFNPEPT</sequence>
<dbReference type="STRING" id="377629.TERTU_4651"/>
<name>C5BK05_TERTT</name>
<gene>
    <name evidence="4" type="ordered locus">TERTU_4651</name>
</gene>
<evidence type="ECO:0000313" key="4">
    <source>
        <dbReference type="EMBL" id="ACR11759.1"/>
    </source>
</evidence>
<dbReference type="eggNOG" id="COG0745">
    <property type="taxonomic scope" value="Bacteria"/>
</dbReference>
<dbReference type="GeneID" id="58407835"/>
<dbReference type="KEGG" id="ttu:TERTU_4651"/>
<dbReference type="GO" id="GO:0004673">
    <property type="term" value="F:protein histidine kinase activity"/>
    <property type="evidence" value="ECO:0007669"/>
    <property type="project" value="UniProtKB-EC"/>
</dbReference>
<dbReference type="EC" id="2.7.13.3" evidence="4"/>
<dbReference type="PANTHER" id="PTHR45339:SF3">
    <property type="entry name" value="HISTIDINE KINASE"/>
    <property type="match status" value="1"/>
</dbReference>
<keyword evidence="5" id="KW-1185">Reference proteome</keyword>
<organism evidence="4 5">
    <name type="scientific">Teredinibacter turnerae (strain ATCC 39867 / T7901)</name>
    <dbReference type="NCBI Taxonomy" id="377629"/>
    <lineage>
        <taxon>Bacteria</taxon>
        <taxon>Pseudomonadati</taxon>
        <taxon>Pseudomonadota</taxon>
        <taxon>Gammaproteobacteria</taxon>
        <taxon>Cellvibrionales</taxon>
        <taxon>Cellvibrionaceae</taxon>
        <taxon>Teredinibacter</taxon>
    </lineage>
</organism>
<dbReference type="SMART" id="SM00448">
    <property type="entry name" value="REC"/>
    <property type="match status" value="1"/>
</dbReference>
<evidence type="ECO:0000256" key="1">
    <source>
        <dbReference type="ARBA" id="ARBA00022553"/>
    </source>
</evidence>
<dbReference type="SUPFAM" id="SSF52172">
    <property type="entry name" value="CheY-like"/>
    <property type="match status" value="1"/>
</dbReference>
<dbReference type="PROSITE" id="PS50110">
    <property type="entry name" value="RESPONSE_REGULATORY"/>
    <property type="match status" value="1"/>
</dbReference>
<feature type="domain" description="Response regulatory" evidence="3">
    <location>
        <begin position="7"/>
        <end position="123"/>
    </location>
</feature>
<evidence type="ECO:0000313" key="5">
    <source>
        <dbReference type="Proteomes" id="UP000009080"/>
    </source>
</evidence>
<accession>C5BK05</accession>
<dbReference type="Pfam" id="PF00072">
    <property type="entry name" value="Response_reg"/>
    <property type="match status" value="1"/>
</dbReference>
<dbReference type="Proteomes" id="UP000009080">
    <property type="component" value="Chromosome"/>
</dbReference>
<dbReference type="EMBL" id="CP001614">
    <property type="protein sequence ID" value="ACR11759.1"/>
    <property type="molecule type" value="Genomic_DNA"/>
</dbReference>
<evidence type="ECO:0000256" key="2">
    <source>
        <dbReference type="PROSITE-ProRule" id="PRU00169"/>
    </source>
</evidence>
<protein>
    <submittedName>
        <fullName evidence="4">Signal transduction histidine-protein kinase BarA</fullName>
        <ecNumber evidence="4">2.7.13.3</ecNumber>
    </submittedName>
</protein>
<proteinExistence type="predicted"/>
<dbReference type="InterPro" id="IPR001789">
    <property type="entry name" value="Sig_transdc_resp-reg_receiver"/>
</dbReference>
<feature type="modified residue" description="4-aspartylphosphate" evidence="2">
    <location>
        <position position="56"/>
    </location>
</feature>
<dbReference type="HOGENOM" id="CLU_000445_69_9_6"/>
<dbReference type="GO" id="GO:0000160">
    <property type="term" value="P:phosphorelay signal transduction system"/>
    <property type="evidence" value="ECO:0007669"/>
    <property type="project" value="InterPro"/>
</dbReference>
<dbReference type="PANTHER" id="PTHR45339">
    <property type="entry name" value="HYBRID SIGNAL TRANSDUCTION HISTIDINE KINASE J"/>
    <property type="match status" value="1"/>
</dbReference>